<organism evidence="18 19">
    <name type="scientific">Neodothiora populina</name>
    <dbReference type="NCBI Taxonomy" id="2781224"/>
    <lineage>
        <taxon>Eukaryota</taxon>
        <taxon>Fungi</taxon>
        <taxon>Dikarya</taxon>
        <taxon>Ascomycota</taxon>
        <taxon>Pezizomycotina</taxon>
        <taxon>Dothideomycetes</taxon>
        <taxon>Dothideomycetidae</taxon>
        <taxon>Dothideales</taxon>
        <taxon>Dothioraceae</taxon>
        <taxon>Neodothiora</taxon>
    </lineage>
</organism>
<keyword evidence="3" id="KW-0813">Transport</keyword>
<dbReference type="InterPro" id="IPR001757">
    <property type="entry name" value="P_typ_ATPase"/>
</dbReference>
<dbReference type="GeneID" id="95974382"/>
<evidence type="ECO:0000256" key="7">
    <source>
        <dbReference type="ARBA" id="ARBA00022741"/>
    </source>
</evidence>
<dbReference type="PROSITE" id="PS00154">
    <property type="entry name" value="ATPASE_E1_E2"/>
    <property type="match status" value="1"/>
</dbReference>
<dbReference type="InterPro" id="IPR036412">
    <property type="entry name" value="HAD-like_sf"/>
</dbReference>
<feature type="transmembrane region" description="Helical" evidence="15">
    <location>
        <begin position="435"/>
        <end position="457"/>
    </location>
</feature>
<gene>
    <name evidence="18" type="ORF">AAFC00_000679</name>
</gene>
<dbReference type="SUPFAM" id="SSF81653">
    <property type="entry name" value="Calcium ATPase, transduction domain A"/>
    <property type="match status" value="1"/>
</dbReference>
<keyword evidence="4 15" id="KW-0812">Transmembrane</keyword>
<dbReference type="Gene3D" id="2.70.150.10">
    <property type="entry name" value="Calcium-transporting ATPase, cytoplasmic transduction domain A"/>
    <property type="match status" value="1"/>
</dbReference>
<comment type="caution">
    <text evidence="18">The sequence shown here is derived from an EMBL/GenBank/DDBJ whole genome shotgun (WGS) entry which is preliminary data.</text>
</comment>
<keyword evidence="13" id="KW-0406">Ion transport</keyword>
<dbReference type="SFLD" id="SFLDS00003">
    <property type="entry name" value="Haloacid_Dehalogenase"/>
    <property type="match status" value="1"/>
</dbReference>
<dbReference type="Pfam" id="PF00122">
    <property type="entry name" value="E1-E2_ATPase"/>
    <property type="match status" value="1"/>
</dbReference>
<keyword evidence="14 15" id="KW-0472">Membrane</keyword>
<dbReference type="InterPro" id="IPR036163">
    <property type="entry name" value="HMA_dom_sf"/>
</dbReference>
<dbReference type="InterPro" id="IPR018303">
    <property type="entry name" value="ATPase_P-typ_P_site"/>
</dbReference>
<evidence type="ECO:0000256" key="8">
    <source>
        <dbReference type="ARBA" id="ARBA00022796"/>
    </source>
</evidence>
<evidence type="ECO:0000256" key="14">
    <source>
        <dbReference type="ARBA" id="ARBA00023136"/>
    </source>
</evidence>
<keyword evidence="19" id="KW-1185">Reference proteome</keyword>
<comment type="similarity">
    <text evidence="2 15">Belongs to the cation transport ATPase (P-type) (TC 3.A.3) family. Type IB subfamily.</text>
</comment>
<dbReference type="EMBL" id="JBFMKM010000009">
    <property type="protein sequence ID" value="KAL1304268.1"/>
    <property type="molecule type" value="Genomic_DNA"/>
</dbReference>
<dbReference type="Gene3D" id="3.40.50.1000">
    <property type="entry name" value="HAD superfamily/HAD-like"/>
    <property type="match status" value="1"/>
</dbReference>
<feature type="transmembrane region" description="Helical" evidence="15">
    <location>
        <begin position="541"/>
        <end position="561"/>
    </location>
</feature>
<evidence type="ECO:0000256" key="1">
    <source>
        <dbReference type="ARBA" id="ARBA00004127"/>
    </source>
</evidence>
<feature type="transmembrane region" description="Helical" evidence="15">
    <location>
        <begin position="1128"/>
        <end position="1151"/>
    </location>
</feature>
<dbReference type="CDD" id="cd02094">
    <property type="entry name" value="P-type_ATPase_Cu-like"/>
    <property type="match status" value="1"/>
</dbReference>
<evidence type="ECO:0000256" key="9">
    <source>
        <dbReference type="ARBA" id="ARBA00022840"/>
    </source>
</evidence>
<dbReference type="NCBIfam" id="TIGR00003">
    <property type="entry name" value="copper ion binding protein"/>
    <property type="match status" value="3"/>
</dbReference>
<dbReference type="InterPro" id="IPR023298">
    <property type="entry name" value="ATPase_P-typ_TM_dom_sf"/>
</dbReference>
<dbReference type="InterPro" id="IPR044492">
    <property type="entry name" value="P_typ_ATPase_HD_dom"/>
</dbReference>
<dbReference type="NCBIfam" id="TIGR01525">
    <property type="entry name" value="ATPase-IB_hvy"/>
    <property type="match status" value="1"/>
</dbReference>
<feature type="domain" description="HMA" evidence="17">
    <location>
        <begin position="68"/>
        <end position="134"/>
    </location>
</feature>
<keyword evidence="5 15" id="KW-0479">Metal-binding</keyword>
<feature type="region of interest" description="Disordered" evidence="16">
    <location>
        <begin position="602"/>
        <end position="625"/>
    </location>
</feature>
<feature type="transmembrane region" description="Helical" evidence="15">
    <location>
        <begin position="512"/>
        <end position="535"/>
    </location>
</feature>
<dbReference type="SUPFAM" id="SSF56784">
    <property type="entry name" value="HAD-like"/>
    <property type="match status" value="1"/>
</dbReference>
<name>A0ABR3PE88_9PEZI</name>
<comment type="subcellular location">
    <subcellularLocation>
        <location evidence="1">Endomembrane system</location>
        <topology evidence="1">Multi-pass membrane protein</topology>
    </subcellularLocation>
    <subcellularLocation>
        <location evidence="15">Membrane</location>
    </subcellularLocation>
</comment>
<dbReference type="RefSeq" id="XP_069200543.1">
    <property type="nucleotide sequence ID" value="XM_069346841.1"/>
</dbReference>
<dbReference type="Pfam" id="PF00403">
    <property type="entry name" value="HMA"/>
    <property type="match status" value="4"/>
</dbReference>
<dbReference type="PRINTS" id="PR00942">
    <property type="entry name" value="CUATPASEI"/>
</dbReference>
<dbReference type="PANTHER" id="PTHR43520">
    <property type="entry name" value="ATP7, ISOFORM B"/>
    <property type="match status" value="1"/>
</dbReference>
<feature type="domain" description="HMA" evidence="17">
    <location>
        <begin position="261"/>
        <end position="327"/>
    </location>
</feature>
<accession>A0ABR3PE88</accession>
<dbReference type="PANTHER" id="PTHR43520:SF8">
    <property type="entry name" value="P-TYPE CU(+) TRANSPORTER"/>
    <property type="match status" value="1"/>
</dbReference>
<keyword evidence="10" id="KW-0460">Magnesium</keyword>
<evidence type="ECO:0000259" key="17">
    <source>
        <dbReference type="PROSITE" id="PS50846"/>
    </source>
</evidence>
<keyword evidence="11" id="KW-1278">Translocase</keyword>
<feature type="domain" description="HMA" evidence="17">
    <location>
        <begin position="343"/>
        <end position="409"/>
    </location>
</feature>
<feature type="transmembrane region" description="Helical" evidence="15">
    <location>
        <begin position="771"/>
        <end position="794"/>
    </location>
</feature>
<evidence type="ECO:0000256" key="2">
    <source>
        <dbReference type="ARBA" id="ARBA00006024"/>
    </source>
</evidence>
<dbReference type="PROSITE" id="PS50846">
    <property type="entry name" value="HMA_2"/>
    <property type="match status" value="4"/>
</dbReference>
<proteinExistence type="inferred from homology"/>
<dbReference type="Pfam" id="PF00702">
    <property type="entry name" value="Hydrolase"/>
    <property type="match status" value="1"/>
</dbReference>
<dbReference type="CDD" id="cd00371">
    <property type="entry name" value="HMA"/>
    <property type="match status" value="3"/>
</dbReference>
<dbReference type="SUPFAM" id="SSF81665">
    <property type="entry name" value="Calcium ATPase, transmembrane domain M"/>
    <property type="match status" value="1"/>
</dbReference>
<feature type="transmembrane region" description="Helical" evidence="15">
    <location>
        <begin position="1157"/>
        <end position="1176"/>
    </location>
</feature>
<dbReference type="InterPro" id="IPR006121">
    <property type="entry name" value="HMA_dom"/>
</dbReference>
<feature type="transmembrane region" description="Helical" evidence="15">
    <location>
        <begin position="469"/>
        <end position="491"/>
    </location>
</feature>
<evidence type="ECO:0000313" key="18">
    <source>
        <dbReference type="EMBL" id="KAL1304268.1"/>
    </source>
</evidence>
<dbReference type="InterPro" id="IPR023214">
    <property type="entry name" value="HAD_sf"/>
</dbReference>
<evidence type="ECO:0000256" key="15">
    <source>
        <dbReference type="RuleBase" id="RU362081"/>
    </source>
</evidence>
<keyword evidence="8" id="KW-0187">Copper transport</keyword>
<dbReference type="SFLD" id="SFLDG00002">
    <property type="entry name" value="C1.7:_P-type_atpase_like"/>
    <property type="match status" value="1"/>
</dbReference>
<dbReference type="Proteomes" id="UP001562354">
    <property type="component" value="Unassembled WGS sequence"/>
</dbReference>
<dbReference type="InterPro" id="IPR023299">
    <property type="entry name" value="ATPase_P-typ_cyto_dom_N"/>
</dbReference>
<dbReference type="NCBIfam" id="TIGR01494">
    <property type="entry name" value="ATPase_P-type"/>
    <property type="match status" value="2"/>
</dbReference>
<keyword evidence="12 15" id="KW-1133">Transmembrane helix</keyword>
<evidence type="ECO:0000256" key="5">
    <source>
        <dbReference type="ARBA" id="ARBA00022723"/>
    </source>
</evidence>
<evidence type="ECO:0000256" key="13">
    <source>
        <dbReference type="ARBA" id="ARBA00023065"/>
    </source>
</evidence>
<dbReference type="Gene3D" id="3.40.1110.10">
    <property type="entry name" value="Calcium-transporting ATPase, cytoplasmic domain N"/>
    <property type="match status" value="1"/>
</dbReference>
<reference evidence="18 19" key="1">
    <citation type="submission" date="2024-07" db="EMBL/GenBank/DDBJ databases">
        <title>Draft sequence of the Neodothiora populina.</title>
        <authorList>
            <person name="Drown D.D."/>
            <person name="Schuette U.S."/>
            <person name="Buechlein A.B."/>
            <person name="Rusch D.R."/>
            <person name="Winton L.W."/>
            <person name="Adams G.A."/>
        </authorList>
    </citation>
    <scope>NUCLEOTIDE SEQUENCE [LARGE SCALE GENOMIC DNA]</scope>
    <source>
        <strain evidence="18 19">CPC 39397</strain>
    </source>
</reference>
<evidence type="ECO:0000256" key="11">
    <source>
        <dbReference type="ARBA" id="ARBA00022967"/>
    </source>
</evidence>
<dbReference type="Gene3D" id="3.30.70.100">
    <property type="match status" value="4"/>
</dbReference>
<evidence type="ECO:0000256" key="12">
    <source>
        <dbReference type="ARBA" id="ARBA00022989"/>
    </source>
</evidence>
<keyword evidence="9 15" id="KW-0067">ATP-binding</keyword>
<feature type="compositionally biased region" description="Polar residues" evidence="16">
    <location>
        <begin position="21"/>
        <end position="50"/>
    </location>
</feature>
<evidence type="ECO:0000313" key="19">
    <source>
        <dbReference type="Proteomes" id="UP001562354"/>
    </source>
</evidence>
<keyword evidence="7 15" id="KW-0547">Nucleotide-binding</keyword>
<keyword evidence="8" id="KW-0186">Copper</keyword>
<evidence type="ECO:0000256" key="4">
    <source>
        <dbReference type="ARBA" id="ARBA00022692"/>
    </source>
</evidence>
<protein>
    <recommendedName>
        <fullName evidence="17">HMA domain-containing protein</fullName>
    </recommendedName>
</protein>
<dbReference type="InterPro" id="IPR006122">
    <property type="entry name" value="HMA_Cu_ion-bd"/>
</dbReference>
<sequence>MGVTLKVPGFSSGGQQSSDDTAQLLSPHSPISPTTSRWSAKNSPGSQQSHESPEMLSRRTRAPSAHLTTTTLKVEGMTCGACTSAVESGFKDVDGVGSVSVSLVMERAVVMHDDNKISAEQIREIIEDRGFDAEVLSSDSDKNVGLGIIDESEEEDIEEEGAEQDSGFMATTVKVGGMTCGACTSAVEGAFKDVSGIKNFSISLLSERAVLEHDPKIITAEQIAETIEDTGFDAEVVESKPSAPAVTRTKTRRSSKKDQLFQTIVAIGGMTCGACTSAVEGGFEDADGVVQFNISLLAERAVVLHDPTRITAEQIAEIIEDRGFEAKVLSSREEGSRSRQASNTVELKLFGVTTPSAAASLEQLLRKRKGSKAVKINYQTGRASVSYNPTQTGLRAIVETIEHEGFNALTAENDDNNAQLESLAKTKEIQQWSRGFRISLAFAVPVFLTSMIIPMFLPFLDYGSYQIPFIPGLWLGDIICLLLTIPVQFGIGKRFYVSAFRSLRHASPTMDVLVVLGTSAAFFFSCAAMLVSIITPPHSRPATTFDTSTMLITFIMLGRFLENRAKGQTSKALSRLMSLAPSTAVIYADPIAAMKAAEEWDAASSDEADKDEKRDSVKESAGSAIEEKTVPTELIEVGDIVVLKPGDKIPADGTVIRGESYVNESMVTGEAMPILKSRGKLLMAGTVNGAGRLDFKVTRAGRDTQLSQIVRLVQEAQTSRAPIQRMADVVAGYFVPIIITLGLATFTAWMVLSHILPTPPKIFTDEASGGSIMVCVKLCIAVIVFACPCALGLATPTAVMVGTGVGAEQGILIKGGATLEMATKVNHIVLDKTGTLTMGKMSVSKADIQSKEWTADAARLRLWWTLIGLAEMNSEHPIARCIANAARAHLGLGPDGTLDGTVGDFASTVGKGISANVEAAISPQRKRYNVLVGNAAFLRAQGVILPFSEDEENDPNAFAEDTSDAIASSKKSQSAGTTTIHTAIDKTYTGSLSLSDILKPSAAAAIAALHRMNITTSIVTGDQASTAHHVAALLNISPSNVHAGVLPSGKRTIIEDLQAAGNCVAMVGDGINDSPALATASVGISLASGTDVAIEAADIVLMRPNDLLDIPASLQLSRSIFRRIKLNLIWACVYNAIGLPIAMGFLLPWGISLPPMAAGAAMACSSVTVVVSSLLLKRWRRPRWLRDAEVLELDVDLKDVAAGLGDAFAADPSSASKSWMTGLVNRFKGFRFGRAAAKKVDVENRGAYVPLRRFDEV</sequence>
<evidence type="ECO:0000256" key="16">
    <source>
        <dbReference type="SAM" id="MobiDB-lite"/>
    </source>
</evidence>
<dbReference type="PRINTS" id="PR00119">
    <property type="entry name" value="CATATPASE"/>
</dbReference>
<dbReference type="SUPFAM" id="SSF55008">
    <property type="entry name" value="HMA, heavy metal-associated domain"/>
    <property type="match status" value="4"/>
</dbReference>
<feature type="region of interest" description="Disordered" evidence="16">
    <location>
        <begin position="1"/>
        <end position="65"/>
    </location>
</feature>
<dbReference type="InterPro" id="IPR027256">
    <property type="entry name" value="P-typ_ATPase_IB"/>
</dbReference>
<feature type="domain" description="HMA" evidence="17">
    <location>
        <begin position="169"/>
        <end position="235"/>
    </location>
</feature>
<keyword evidence="6" id="KW-0677">Repeat</keyword>
<dbReference type="InterPro" id="IPR008250">
    <property type="entry name" value="ATPase_P-typ_transduc_dom_A_sf"/>
</dbReference>
<dbReference type="SFLD" id="SFLDF00027">
    <property type="entry name" value="p-type_atpase"/>
    <property type="match status" value="1"/>
</dbReference>
<evidence type="ECO:0000256" key="3">
    <source>
        <dbReference type="ARBA" id="ARBA00022448"/>
    </source>
</evidence>
<dbReference type="InterPro" id="IPR059000">
    <property type="entry name" value="ATPase_P-type_domA"/>
</dbReference>
<feature type="transmembrane region" description="Helical" evidence="15">
    <location>
        <begin position="730"/>
        <end position="751"/>
    </location>
</feature>
<evidence type="ECO:0000256" key="10">
    <source>
        <dbReference type="ARBA" id="ARBA00022842"/>
    </source>
</evidence>
<dbReference type="PROSITE" id="PS01229">
    <property type="entry name" value="COF_2"/>
    <property type="match status" value="1"/>
</dbReference>
<evidence type="ECO:0000256" key="6">
    <source>
        <dbReference type="ARBA" id="ARBA00022737"/>
    </source>
</evidence>